<evidence type="ECO:0000313" key="2">
    <source>
        <dbReference type="EMBL" id="CAL4150903.1"/>
    </source>
</evidence>
<feature type="non-terminal residue" evidence="2">
    <location>
        <position position="310"/>
    </location>
</feature>
<name>A0AAV2S023_MEGNR</name>
<dbReference type="InterPro" id="IPR045627">
    <property type="entry name" value="FBXL18_LRR"/>
</dbReference>
<dbReference type="Gene3D" id="3.80.10.10">
    <property type="entry name" value="Ribonuclease Inhibitor"/>
    <property type="match status" value="1"/>
</dbReference>
<dbReference type="EMBL" id="CAXKWB010037930">
    <property type="protein sequence ID" value="CAL4150903.1"/>
    <property type="molecule type" value="Genomic_DNA"/>
</dbReference>
<accession>A0AAV2S023</accession>
<evidence type="ECO:0000313" key="3">
    <source>
        <dbReference type="Proteomes" id="UP001497623"/>
    </source>
</evidence>
<proteinExistence type="predicted"/>
<comment type="caution">
    <text evidence="2">The sequence shown here is derived from an EMBL/GenBank/DDBJ whole genome shotgun (WGS) entry which is preliminary data.</text>
</comment>
<dbReference type="SUPFAM" id="SSF52047">
    <property type="entry name" value="RNI-like"/>
    <property type="match status" value="1"/>
</dbReference>
<keyword evidence="3" id="KW-1185">Reference proteome</keyword>
<feature type="domain" description="F-box/LRR-repeat protein 18 LRR" evidence="1">
    <location>
        <begin position="21"/>
        <end position="209"/>
    </location>
</feature>
<dbReference type="GO" id="GO:0031146">
    <property type="term" value="P:SCF-dependent proteasomal ubiquitin-dependent protein catabolic process"/>
    <property type="evidence" value="ECO:0007669"/>
    <property type="project" value="InterPro"/>
</dbReference>
<dbReference type="Pfam" id="PF19729">
    <property type="entry name" value="LRR_FBXL18"/>
    <property type="match status" value="1"/>
</dbReference>
<protein>
    <recommendedName>
        <fullName evidence="1">F-box/LRR-repeat protein 18 LRR domain-containing protein</fullName>
    </recommendedName>
</protein>
<dbReference type="Proteomes" id="UP001497623">
    <property type="component" value="Unassembled WGS sequence"/>
</dbReference>
<evidence type="ECO:0000259" key="1">
    <source>
        <dbReference type="Pfam" id="PF19729"/>
    </source>
</evidence>
<reference evidence="2 3" key="1">
    <citation type="submission" date="2024-05" db="EMBL/GenBank/DDBJ databases">
        <authorList>
            <person name="Wallberg A."/>
        </authorList>
    </citation>
    <scope>NUCLEOTIDE SEQUENCE [LARGE SCALE GENOMIC DNA]</scope>
</reference>
<gene>
    <name evidence="2" type="ORF">MNOR_LOCUS30638</name>
</gene>
<dbReference type="InterPro" id="IPR032675">
    <property type="entry name" value="LRR_dom_sf"/>
</dbReference>
<sequence>MLPDLERLSICCQPNQGPTKILNAIADLRNLTHLTVPVCALIEKQDSPGKKTSSYSMGFKKARVGVSLLDRVNMAAFNQVFLNCPNIRILEIGYNGGPSCHPGQVQWECLANAHKLTKLTHLTLDGIPILNGAFLLDICKHCTKLEFVRLRNLGASGKCCYDRHLTEALTYCTNLKHLRIEQNYLAPATSILNSLKKCPNLLRLFLHSERDSQASDINLLTNIVLLKTSSFMLIILGTGILKKDCSNIPPRDKRSRLSRPALIVRVRSILWDVFDDKNVDNRTIPAYHYNEIITFRSWAHDSYQFYNGDP</sequence>
<dbReference type="AlphaFoldDB" id="A0AAV2S023"/>
<organism evidence="2 3">
    <name type="scientific">Meganyctiphanes norvegica</name>
    <name type="common">Northern krill</name>
    <name type="synonym">Thysanopoda norvegica</name>
    <dbReference type="NCBI Taxonomy" id="48144"/>
    <lineage>
        <taxon>Eukaryota</taxon>
        <taxon>Metazoa</taxon>
        <taxon>Ecdysozoa</taxon>
        <taxon>Arthropoda</taxon>
        <taxon>Crustacea</taxon>
        <taxon>Multicrustacea</taxon>
        <taxon>Malacostraca</taxon>
        <taxon>Eumalacostraca</taxon>
        <taxon>Eucarida</taxon>
        <taxon>Euphausiacea</taxon>
        <taxon>Euphausiidae</taxon>
        <taxon>Meganyctiphanes</taxon>
    </lineage>
</organism>